<dbReference type="eggNOG" id="KOG0904">
    <property type="taxonomic scope" value="Eukaryota"/>
</dbReference>
<keyword evidence="1" id="KW-0808">Transferase</keyword>
<dbReference type="InterPro" id="IPR000403">
    <property type="entry name" value="PI3/4_kinase_cat_dom"/>
</dbReference>
<dbReference type="PaxDb" id="2903-EOD23593"/>
<keyword evidence="2" id="KW-0547">Nucleotide-binding</keyword>
<dbReference type="GO" id="GO:0016477">
    <property type="term" value="P:cell migration"/>
    <property type="evidence" value="ECO:0007669"/>
    <property type="project" value="TreeGrafter"/>
</dbReference>
<dbReference type="Pfam" id="PF00454">
    <property type="entry name" value="PI3_PI4_kinase"/>
    <property type="match status" value="1"/>
</dbReference>
<proteinExistence type="predicted"/>
<organism evidence="6 7">
    <name type="scientific">Emiliania huxleyi (strain CCMP1516)</name>
    <dbReference type="NCBI Taxonomy" id="280463"/>
    <lineage>
        <taxon>Eukaryota</taxon>
        <taxon>Haptista</taxon>
        <taxon>Haptophyta</taxon>
        <taxon>Prymnesiophyceae</taxon>
        <taxon>Isochrysidales</taxon>
        <taxon>Noelaerhabdaceae</taxon>
        <taxon>Emiliania</taxon>
    </lineage>
</organism>
<dbReference type="SUPFAM" id="SSF56112">
    <property type="entry name" value="Protein kinase-like (PK-like)"/>
    <property type="match status" value="1"/>
</dbReference>
<dbReference type="PROSITE" id="PS50290">
    <property type="entry name" value="PI3_4_KINASE_3"/>
    <property type="match status" value="1"/>
</dbReference>
<dbReference type="HOGENOM" id="CLU_002446_1_0_1"/>
<evidence type="ECO:0000256" key="3">
    <source>
        <dbReference type="ARBA" id="ARBA00022777"/>
    </source>
</evidence>
<dbReference type="GO" id="GO:0043491">
    <property type="term" value="P:phosphatidylinositol 3-kinase/protein kinase B signal transduction"/>
    <property type="evidence" value="ECO:0007669"/>
    <property type="project" value="TreeGrafter"/>
</dbReference>
<dbReference type="RefSeq" id="XP_005776022.1">
    <property type="nucleotide sequence ID" value="XM_005775965.1"/>
</dbReference>
<protein>
    <recommendedName>
        <fullName evidence="5">PI3K/PI4K catalytic domain-containing protein</fullName>
    </recommendedName>
</protein>
<dbReference type="EnsemblProtists" id="EOD23593">
    <property type="protein sequence ID" value="EOD23593"/>
    <property type="gene ID" value="EMIHUDRAFT_74353"/>
</dbReference>
<dbReference type="STRING" id="2903.R1CKY4"/>
<dbReference type="GO" id="GO:0005524">
    <property type="term" value="F:ATP binding"/>
    <property type="evidence" value="ECO:0007669"/>
    <property type="project" value="UniProtKB-KW"/>
</dbReference>
<dbReference type="GO" id="GO:0035005">
    <property type="term" value="F:1-phosphatidylinositol-4-phosphate 3-kinase activity"/>
    <property type="evidence" value="ECO:0007669"/>
    <property type="project" value="TreeGrafter"/>
</dbReference>
<dbReference type="GO" id="GO:0005886">
    <property type="term" value="C:plasma membrane"/>
    <property type="evidence" value="ECO:0007669"/>
    <property type="project" value="TreeGrafter"/>
</dbReference>
<dbReference type="GO" id="GO:0005942">
    <property type="term" value="C:phosphatidylinositol 3-kinase complex"/>
    <property type="evidence" value="ECO:0007669"/>
    <property type="project" value="TreeGrafter"/>
</dbReference>
<feature type="domain" description="PI3K/PI4K catalytic" evidence="5">
    <location>
        <begin position="1"/>
        <end position="228"/>
    </location>
</feature>
<name>A0A0D3JJA8_EMIH1</name>
<dbReference type="InterPro" id="IPR018936">
    <property type="entry name" value="PI3/4_kinase_CS"/>
</dbReference>
<dbReference type="Gene3D" id="1.10.1070.11">
    <property type="entry name" value="Phosphatidylinositol 3-/4-kinase, catalytic domain"/>
    <property type="match status" value="1"/>
</dbReference>
<evidence type="ECO:0000313" key="7">
    <source>
        <dbReference type="Proteomes" id="UP000013827"/>
    </source>
</evidence>
<dbReference type="OMA" id="PLEWTHR"/>
<dbReference type="PANTHER" id="PTHR10048">
    <property type="entry name" value="PHOSPHATIDYLINOSITOL KINASE"/>
    <property type="match status" value="1"/>
</dbReference>
<dbReference type="GO" id="GO:0005737">
    <property type="term" value="C:cytoplasm"/>
    <property type="evidence" value="ECO:0007669"/>
    <property type="project" value="TreeGrafter"/>
</dbReference>
<dbReference type="PROSITE" id="PS00916">
    <property type="entry name" value="PI3_4_KINASE_2"/>
    <property type="match status" value="1"/>
</dbReference>
<dbReference type="InterPro" id="IPR015433">
    <property type="entry name" value="PI3/4_kinase"/>
</dbReference>
<evidence type="ECO:0000256" key="4">
    <source>
        <dbReference type="ARBA" id="ARBA00022840"/>
    </source>
</evidence>
<dbReference type="InterPro" id="IPR011009">
    <property type="entry name" value="Kinase-like_dom_sf"/>
</dbReference>
<dbReference type="GeneID" id="17269138"/>
<dbReference type="AlphaFoldDB" id="A0A0D3JJA8"/>
<reference evidence="6" key="2">
    <citation type="submission" date="2024-10" db="UniProtKB">
        <authorList>
            <consortium name="EnsemblProtists"/>
        </authorList>
    </citation>
    <scope>IDENTIFICATION</scope>
</reference>
<evidence type="ECO:0000256" key="2">
    <source>
        <dbReference type="ARBA" id="ARBA00022741"/>
    </source>
</evidence>
<dbReference type="InterPro" id="IPR036940">
    <property type="entry name" value="PI3/4_kinase_cat_sf"/>
</dbReference>
<keyword evidence="7" id="KW-1185">Reference proteome</keyword>
<evidence type="ECO:0000313" key="6">
    <source>
        <dbReference type="EnsemblProtists" id="EOD23593"/>
    </source>
</evidence>
<dbReference type="PANTHER" id="PTHR10048:SF14">
    <property type="entry name" value="LD28067P"/>
    <property type="match status" value="1"/>
</dbReference>
<sequence length="246" mass="27430">MERKWEAEDLDLRLSPYGVVATGDEVGFIEIVLNSNTTANITKEYGGGASGAFAKEPMAHYLREHNKSEREYAAAVETFAHSLAGYCVATYVLGIGDRHNDNVMLSKNGHLFHIDFGHFLGNYKSKFGIKRERAPFVFTPDFARVLGDKGHSDYEHFVALCCRAYGILRGHSHEFITLFQLMLSTGIPELQRAEDIFWVRDCLRLGKSETQATAHPAAEHFTKLISAALSSRTTQVNNAVHIIAHS</sequence>
<dbReference type="FunFam" id="1.10.1070.11:FF:000001">
    <property type="entry name" value="Phosphatidylinositol 4,5-bisphosphate 3-kinase catalytic subunit"/>
    <property type="match status" value="1"/>
</dbReference>
<dbReference type="Proteomes" id="UP000013827">
    <property type="component" value="Unassembled WGS sequence"/>
</dbReference>
<dbReference type="Gene3D" id="3.30.1010.10">
    <property type="entry name" value="Phosphatidylinositol 3-kinase Catalytic Subunit, Chain A, domain 4"/>
    <property type="match status" value="1"/>
</dbReference>
<dbReference type="GO" id="GO:0048015">
    <property type="term" value="P:phosphatidylinositol-mediated signaling"/>
    <property type="evidence" value="ECO:0007669"/>
    <property type="project" value="TreeGrafter"/>
</dbReference>
<evidence type="ECO:0000256" key="1">
    <source>
        <dbReference type="ARBA" id="ARBA00022679"/>
    </source>
</evidence>
<evidence type="ECO:0000259" key="5">
    <source>
        <dbReference type="PROSITE" id="PS50290"/>
    </source>
</evidence>
<dbReference type="GO" id="GO:0016303">
    <property type="term" value="F:1-phosphatidylinositol-3-kinase activity"/>
    <property type="evidence" value="ECO:0007669"/>
    <property type="project" value="TreeGrafter"/>
</dbReference>
<accession>A0A0D3JJA8</accession>
<keyword evidence="3" id="KW-0418">Kinase</keyword>
<reference evidence="7" key="1">
    <citation type="journal article" date="2013" name="Nature">
        <title>Pan genome of the phytoplankton Emiliania underpins its global distribution.</title>
        <authorList>
            <person name="Read B.A."/>
            <person name="Kegel J."/>
            <person name="Klute M.J."/>
            <person name="Kuo A."/>
            <person name="Lefebvre S.C."/>
            <person name="Maumus F."/>
            <person name="Mayer C."/>
            <person name="Miller J."/>
            <person name="Monier A."/>
            <person name="Salamov A."/>
            <person name="Young J."/>
            <person name="Aguilar M."/>
            <person name="Claverie J.M."/>
            <person name="Frickenhaus S."/>
            <person name="Gonzalez K."/>
            <person name="Herman E.K."/>
            <person name="Lin Y.C."/>
            <person name="Napier J."/>
            <person name="Ogata H."/>
            <person name="Sarno A.F."/>
            <person name="Shmutz J."/>
            <person name="Schroeder D."/>
            <person name="de Vargas C."/>
            <person name="Verret F."/>
            <person name="von Dassow P."/>
            <person name="Valentin K."/>
            <person name="Van de Peer Y."/>
            <person name="Wheeler G."/>
            <person name="Dacks J.B."/>
            <person name="Delwiche C.F."/>
            <person name="Dyhrman S.T."/>
            <person name="Glockner G."/>
            <person name="John U."/>
            <person name="Richards T."/>
            <person name="Worden A.Z."/>
            <person name="Zhang X."/>
            <person name="Grigoriev I.V."/>
            <person name="Allen A.E."/>
            <person name="Bidle K."/>
            <person name="Borodovsky M."/>
            <person name="Bowler C."/>
            <person name="Brownlee C."/>
            <person name="Cock J.M."/>
            <person name="Elias M."/>
            <person name="Gladyshev V.N."/>
            <person name="Groth M."/>
            <person name="Guda C."/>
            <person name="Hadaegh A."/>
            <person name="Iglesias-Rodriguez M.D."/>
            <person name="Jenkins J."/>
            <person name="Jones B.M."/>
            <person name="Lawson T."/>
            <person name="Leese F."/>
            <person name="Lindquist E."/>
            <person name="Lobanov A."/>
            <person name="Lomsadze A."/>
            <person name="Malik S.B."/>
            <person name="Marsh M.E."/>
            <person name="Mackinder L."/>
            <person name="Mock T."/>
            <person name="Mueller-Roeber B."/>
            <person name="Pagarete A."/>
            <person name="Parker M."/>
            <person name="Probert I."/>
            <person name="Quesneville H."/>
            <person name="Raines C."/>
            <person name="Rensing S.A."/>
            <person name="Riano-Pachon D.M."/>
            <person name="Richier S."/>
            <person name="Rokitta S."/>
            <person name="Shiraiwa Y."/>
            <person name="Soanes D.M."/>
            <person name="van der Giezen M."/>
            <person name="Wahlund T.M."/>
            <person name="Williams B."/>
            <person name="Wilson W."/>
            <person name="Wolfe G."/>
            <person name="Wurch L.L."/>
        </authorList>
    </citation>
    <scope>NUCLEOTIDE SEQUENCE</scope>
</reference>
<keyword evidence="4" id="KW-0067">ATP-binding</keyword>
<dbReference type="KEGG" id="ehx:EMIHUDRAFT_74353"/>
<dbReference type="SMART" id="SM00146">
    <property type="entry name" value="PI3Kc"/>
    <property type="match status" value="1"/>
</dbReference>